<dbReference type="InterPro" id="IPR032466">
    <property type="entry name" value="Metal_Hydrolase"/>
</dbReference>
<dbReference type="PANTHER" id="PTHR43794">
    <property type="entry name" value="AMINOHYDROLASE SSNA-RELATED"/>
    <property type="match status" value="1"/>
</dbReference>
<dbReference type="Gene3D" id="3.20.20.140">
    <property type="entry name" value="Metal-dependent hydrolases"/>
    <property type="match status" value="1"/>
</dbReference>
<dbReference type="STRING" id="53346.A5802_002201"/>
<dbReference type="AlphaFoldDB" id="A0A1V2UH18"/>
<dbReference type="CDD" id="cd01298">
    <property type="entry name" value="ATZ_TRZ_like"/>
    <property type="match status" value="1"/>
</dbReference>
<keyword evidence="1 4" id="KW-0378">Hydrolase</keyword>
<dbReference type="SUPFAM" id="SSF51338">
    <property type="entry name" value="Composite domain of metallo-dependent hydrolases"/>
    <property type="match status" value="1"/>
</dbReference>
<evidence type="ECO:0000313" key="3">
    <source>
        <dbReference type="EMBL" id="NMP59487.1"/>
    </source>
</evidence>
<dbReference type="RefSeq" id="WP_062806144.1">
    <property type="nucleotide sequence ID" value="NZ_CABMMO010000009.1"/>
</dbReference>
<dbReference type="Proteomes" id="UP000189299">
    <property type="component" value="Unassembled WGS sequence"/>
</dbReference>
<comment type="caution">
    <text evidence="4">The sequence shown here is derived from an EMBL/GenBank/DDBJ whole genome shotgun (WGS) entry which is preliminary data.</text>
</comment>
<name>A0A1V2UH18_ENTMU</name>
<organism evidence="4 5">
    <name type="scientific">Enterococcus mundtii</name>
    <dbReference type="NCBI Taxonomy" id="53346"/>
    <lineage>
        <taxon>Bacteria</taxon>
        <taxon>Bacillati</taxon>
        <taxon>Bacillota</taxon>
        <taxon>Bacilli</taxon>
        <taxon>Lactobacillales</taxon>
        <taxon>Enterococcaceae</taxon>
        <taxon>Enterococcus</taxon>
    </lineage>
</organism>
<evidence type="ECO:0000313" key="4">
    <source>
        <dbReference type="EMBL" id="ONN42653.1"/>
    </source>
</evidence>
<sequence length="436" mass="48402">MSTLIKNVHVLTMDDQLTEYKNGYVRIEENRIIEIGEWQEGIASAEEVIDGAGGILLPGFVNTHTHAGMIPFRSLGDDVPDRLRRFLFPLEAFMTPELVAASTAYAISEMLLSGVTGFCDMYYFEDQVAQVCDQFKIRAILGETIIDMPVCDNVEPSGGLTYCETFLPKWKDHPLITPALAPHAPNTNTYEGLKQTVELSERFDVPITLHVAEMDYEMQELAKQYQQTPFELLKDLGFMNRPLIMAHCIHMTEADIALVATAGEQVGIAHCIGANTKSAKGVAPVKAMLSAGLTVGLGTDGPSSGNTLDLFAQMKLFANFHKTFEKDRALFPAKEIVRLATRGGAELSDFKETGQLVVGNKADFIVVETQSVNMFPIFDPYSALVYSANASNVAHVWVDGRQLVRDHQLVHHDFKQIKADLYEQMGQFVFEAKQRM</sequence>
<dbReference type="InterPro" id="IPR011059">
    <property type="entry name" value="Metal-dep_hydrolase_composite"/>
</dbReference>
<evidence type="ECO:0000256" key="1">
    <source>
        <dbReference type="ARBA" id="ARBA00022801"/>
    </source>
</evidence>
<evidence type="ECO:0000259" key="2">
    <source>
        <dbReference type="Pfam" id="PF01979"/>
    </source>
</evidence>
<dbReference type="Gene3D" id="2.30.40.10">
    <property type="entry name" value="Urease, subunit C, domain 1"/>
    <property type="match status" value="1"/>
</dbReference>
<accession>A0A1V2UH18</accession>
<evidence type="ECO:0000313" key="6">
    <source>
        <dbReference type="Proteomes" id="UP000557857"/>
    </source>
</evidence>
<dbReference type="InterPro" id="IPR006680">
    <property type="entry name" value="Amidohydro-rel"/>
</dbReference>
<feature type="domain" description="Amidohydrolase-related" evidence="2">
    <location>
        <begin position="55"/>
        <end position="402"/>
    </location>
</feature>
<evidence type="ECO:0000313" key="5">
    <source>
        <dbReference type="Proteomes" id="UP000189299"/>
    </source>
</evidence>
<dbReference type="EMBL" id="MSTR01000009">
    <property type="protein sequence ID" value="ONN42653.1"/>
    <property type="molecule type" value="Genomic_DNA"/>
</dbReference>
<dbReference type="OrthoDB" id="9797498at2"/>
<proteinExistence type="predicted"/>
<dbReference type="SUPFAM" id="SSF51556">
    <property type="entry name" value="Metallo-dependent hydrolases"/>
    <property type="match status" value="1"/>
</dbReference>
<dbReference type="EMBL" id="JABCAG010000055">
    <property type="protein sequence ID" value="NMP59487.1"/>
    <property type="molecule type" value="Genomic_DNA"/>
</dbReference>
<gene>
    <name evidence="4" type="ORF">BTN92_10315</name>
    <name evidence="3" type="ORF">HI921_13615</name>
</gene>
<protein>
    <submittedName>
        <fullName evidence="4">Amidohydrolase</fullName>
    </submittedName>
</protein>
<dbReference type="GO" id="GO:0016810">
    <property type="term" value="F:hydrolase activity, acting on carbon-nitrogen (but not peptide) bonds"/>
    <property type="evidence" value="ECO:0007669"/>
    <property type="project" value="InterPro"/>
</dbReference>
<dbReference type="PANTHER" id="PTHR43794:SF11">
    <property type="entry name" value="AMIDOHYDROLASE-RELATED DOMAIN-CONTAINING PROTEIN"/>
    <property type="match status" value="1"/>
</dbReference>
<reference evidence="4 5" key="1">
    <citation type="submission" date="2016-12" db="EMBL/GenBank/DDBJ databases">
        <authorList>
            <person name="Song W.-J."/>
            <person name="Kurnit D.M."/>
        </authorList>
    </citation>
    <scope>NUCLEOTIDE SEQUENCE [LARGE SCALE GENOMIC DNA]</scope>
    <source>
        <strain evidence="4 5">CGB1038-1_S1</strain>
    </source>
</reference>
<dbReference type="Proteomes" id="UP000557857">
    <property type="component" value="Unassembled WGS sequence"/>
</dbReference>
<dbReference type="Pfam" id="PF01979">
    <property type="entry name" value="Amidohydro_1"/>
    <property type="match status" value="1"/>
</dbReference>
<dbReference type="InterPro" id="IPR050287">
    <property type="entry name" value="MTA/SAH_deaminase"/>
</dbReference>
<reference evidence="3 6" key="2">
    <citation type="submission" date="2020-04" db="EMBL/GenBank/DDBJ databases">
        <authorList>
            <person name="Abaymova A."/>
            <person name="Teymurazov M."/>
            <person name="Tazyna O."/>
            <person name="Chatushin Y."/>
            <person name="Svetoch E."/>
            <person name="Pereligyn V."/>
            <person name="Pohylenko V."/>
            <person name="Platonov M."/>
            <person name="Kartsev N."/>
            <person name="Skryabin Y."/>
            <person name="Sizova A."/>
            <person name="Solomentsev V."/>
            <person name="Kislichkina A."/>
            <person name="Bogun A."/>
        </authorList>
    </citation>
    <scope>NUCLEOTIDE SEQUENCE [LARGE SCALE GENOMIC DNA]</scope>
    <source>
        <strain evidence="3">SCPM-O-B-8398</strain>
        <strain evidence="6">SCPM-O-B-8398 (E28)</strain>
    </source>
</reference>